<accession>A0A6M3K8L8</accession>
<dbReference type="AlphaFoldDB" id="A0A6M3K8L8"/>
<reference evidence="1" key="1">
    <citation type="submission" date="2020-03" db="EMBL/GenBank/DDBJ databases">
        <title>The deep terrestrial virosphere.</title>
        <authorList>
            <person name="Holmfeldt K."/>
            <person name="Nilsson E."/>
            <person name="Simone D."/>
            <person name="Lopez-Fernandez M."/>
            <person name="Wu X."/>
            <person name="de Brujin I."/>
            <person name="Lundin D."/>
            <person name="Andersson A."/>
            <person name="Bertilsson S."/>
            <person name="Dopson M."/>
        </authorList>
    </citation>
    <scope>NUCLEOTIDE SEQUENCE</scope>
    <source>
        <strain evidence="1">MM415A01139</strain>
    </source>
</reference>
<sequence length="64" mass="7347">MLRPIGARFWIHYPKSENSTDPHSHDHLCEVVAHTQTTRFIGDEDGPMAEEYKTIQIVEGDLPE</sequence>
<organism evidence="1">
    <name type="scientific">viral metagenome</name>
    <dbReference type="NCBI Taxonomy" id="1070528"/>
    <lineage>
        <taxon>unclassified sequences</taxon>
        <taxon>metagenomes</taxon>
        <taxon>organismal metagenomes</taxon>
    </lineage>
</organism>
<gene>
    <name evidence="1" type="ORF">MM415A01139_0026</name>
</gene>
<protein>
    <submittedName>
        <fullName evidence="1">Uncharacterized protein</fullName>
    </submittedName>
</protein>
<evidence type="ECO:0000313" key="1">
    <source>
        <dbReference type="EMBL" id="QJA78108.1"/>
    </source>
</evidence>
<name>A0A6M3K8L8_9ZZZZ</name>
<proteinExistence type="predicted"/>
<dbReference type="EMBL" id="MT142320">
    <property type="protein sequence ID" value="QJA78108.1"/>
    <property type="molecule type" value="Genomic_DNA"/>
</dbReference>